<dbReference type="Pfam" id="PF01264">
    <property type="entry name" value="Chorismate_synt"/>
    <property type="match status" value="1"/>
</dbReference>
<dbReference type="PROSITE" id="PS00787">
    <property type="entry name" value="CHORISMATE_SYNTHASE_1"/>
    <property type="match status" value="1"/>
</dbReference>
<dbReference type="InterPro" id="IPR020541">
    <property type="entry name" value="Chorismate_synthase_CS"/>
</dbReference>
<evidence type="ECO:0000256" key="4">
    <source>
        <dbReference type="ARBA" id="ARBA00022605"/>
    </source>
</evidence>
<reference evidence="13 14" key="1">
    <citation type="submission" date="2016-11" db="EMBL/GenBank/DDBJ databases">
        <authorList>
            <person name="Jaros S."/>
            <person name="Januszkiewicz K."/>
            <person name="Wedrychowicz H."/>
        </authorList>
    </citation>
    <scope>NUCLEOTIDE SEQUENCE [LARGE SCALE GENOMIC DNA]</scope>
    <source>
        <strain evidence="13 14">DSM 2631</strain>
    </source>
</reference>
<evidence type="ECO:0000256" key="3">
    <source>
        <dbReference type="ARBA" id="ARBA00013036"/>
    </source>
</evidence>
<dbReference type="EMBL" id="FQVM01000014">
    <property type="protein sequence ID" value="SHE85636.1"/>
    <property type="molecule type" value="Genomic_DNA"/>
</dbReference>
<evidence type="ECO:0000256" key="8">
    <source>
        <dbReference type="ARBA" id="ARBA00022857"/>
    </source>
</evidence>
<comment type="similarity">
    <text evidence="2 11 12">Belongs to the chorismate synthase family.</text>
</comment>
<dbReference type="RefSeq" id="WP_072896202.1">
    <property type="nucleotide sequence ID" value="NZ_FQVM01000014.1"/>
</dbReference>
<gene>
    <name evidence="11" type="primary">aroC</name>
    <name evidence="13" type="ORF">SAMN05443638_11457</name>
</gene>
<feature type="binding site" evidence="11">
    <location>
        <position position="330"/>
    </location>
    <ligand>
        <name>FMN</name>
        <dbReference type="ChEBI" id="CHEBI:58210"/>
    </ligand>
</feature>
<dbReference type="PANTHER" id="PTHR21085:SF0">
    <property type="entry name" value="CHORISMATE SYNTHASE"/>
    <property type="match status" value="1"/>
</dbReference>
<dbReference type="NCBIfam" id="TIGR00033">
    <property type="entry name" value="aroC"/>
    <property type="match status" value="1"/>
</dbReference>
<comment type="pathway">
    <text evidence="1 11 12">Metabolic intermediate biosynthesis; chorismate biosynthesis; chorismate from D-erythrose 4-phosphate and phosphoenolpyruvate: step 7/7.</text>
</comment>
<evidence type="ECO:0000313" key="13">
    <source>
        <dbReference type="EMBL" id="SHE85636.1"/>
    </source>
</evidence>
<evidence type="ECO:0000256" key="2">
    <source>
        <dbReference type="ARBA" id="ARBA00008014"/>
    </source>
</evidence>
<evidence type="ECO:0000256" key="10">
    <source>
        <dbReference type="ARBA" id="ARBA00023239"/>
    </source>
</evidence>
<keyword evidence="14" id="KW-1185">Reference proteome</keyword>
<dbReference type="PROSITE" id="PS00789">
    <property type="entry name" value="CHORISMATE_SYNTHASE_3"/>
    <property type="match status" value="1"/>
</dbReference>
<comment type="subunit">
    <text evidence="11">Homotetramer.</text>
</comment>
<dbReference type="GO" id="GO:0005829">
    <property type="term" value="C:cytosol"/>
    <property type="evidence" value="ECO:0007669"/>
    <property type="project" value="TreeGrafter"/>
</dbReference>
<comment type="function">
    <text evidence="11">Catalyzes the anti-1,4-elimination of the C-3 phosphate and the C-6 proR hydrogen from 5-enolpyruvylshikimate-3-phosphate (EPSP) to yield chorismate, which is the branch point compound that serves as the starting substrate for the three terminal pathways of aromatic amino acid biosynthesis. This reaction introduces a second double bond into the aromatic ring system.</text>
</comment>
<sequence length="379" mass="42737">MLRFLDGGESHGKGLVAILEGIPSNCEINIEKINEELSRRQKGYGRGKRMAIESDKVEIWSGLRGNKTTGNPVTLVIYNKDYDNWKEFFKREPKEEEIIKNARPGHGDLVGFYKYRTGDIRDVIERTSARETAIRTAVGAFCKQVLNNFNIEIRSKVKSIGEVYDIDCDLYKEEVWEKVLKSQVSIFDKHCENRAKELIDRCKEEGNTIGGTIFVSIKGVPLGLGSYSQWDRKLDAIISKGIMSLQGIKSISFGRINDLSLLGKNFQDEIFYENGKIIRDTNNAGGIEAGVSNGENIEFTALMKPIPSIKGGIRSVDLVNKFNVESRYERSDVCAVVPAAVVIENICAFEILKEFLQKFGGDELEEIKSNLYRFLSTLY</sequence>
<feature type="binding site" evidence="11">
    <location>
        <position position="46"/>
    </location>
    <ligand>
        <name>NADP(+)</name>
        <dbReference type="ChEBI" id="CHEBI:58349"/>
    </ligand>
</feature>
<feature type="binding site" evidence="11">
    <location>
        <position position="40"/>
    </location>
    <ligand>
        <name>NADP(+)</name>
        <dbReference type="ChEBI" id="CHEBI:58349"/>
    </ligand>
</feature>
<name>A0A1M4WWL8_9CLOT</name>
<dbReference type="GO" id="GO:0004107">
    <property type="term" value="F:chorismate synthase activity"/>
    <property type="evidence" value="ECO:0007669"/>
    <property type="project" value="UniProtKB-UniRule"/>
</dbReference>
<evidence type="ECO:0000256" key="9">
    <source>
        <dbReference type="ARBA" id="ARBA00023141"/>
    </source>
</evidence>
<evidence type="ECO:0000256" key="5">
    <source>
        <dbReference type="ARBA" id="ARBA00022630"/>
    </source>
</evidence>
<dbReference type="PIRSF" id="PIRSF001456">
    <property type="entry name" value="Chorismate_synth"/>
    <property type="match status" value="1"/>
</dbReference>
<evidence type="ECO:0000256" key="1">
    <source>
        <dbReference type="ARBA" id="ARBA00005044"/>
    </source>
</evidence>
<evidence type="ECO:0000313" key="14">
    <source>
        <dbReference type="Proteomes" id="UP000184035"/>
    </source>
</evidence>
<organism evidence="13 14">
    <name type="scientific">Clostridium fallax</name>
    <dbReference type="NCBI Taxonomy" id="1533"/>
    <lineage>
        <taxon>Bacteria</taxon>
        <taxon>Bacillati</taxon>
        <taxon>Bacillota</taxon>
        <taxon>Clostridia</taxon>
        <taxon>Eubacteriales</taxon>
        <taxon>Clostridiaceae</taxon>
        <taxon>Clostridium</taxon>
    </lineage>
</organism>
<comment type="catalytic activity">
    <reaction evidence="11 12">
        <text>5-O-(1-carboxyvinyl)-3-phosphoshikimate = chorismate + phosphate</text>
        <dbReference type="Rhea" id="RHEA:21020"/>
        <dbReference type="ChEBI" id="CHEBI:29748"/>
        <dbReference type="ChEBI" id="CHEBI:43474"/>
        <dbReference type="ChEBI" id="CHEBI:57701"/>
        <dbReference type="EC" id="4.2.3.5"/>
    </reaction>
</comment>
<keyword evidence="5 11" id="KW-0285">Flavoprotein</keyword>
<keyword evidence="8 11" id="KW-0521">NADP</keyword>
<proteinExistence type="inferred from homology"/>
<keyword evidence="4 11" id="KW-0028">Amino-acid biosynthesis</keyword>
<evidence type="ECO:0000256" key="6">
    <source>
        <dbReference type="ARBA" id="ARBA00022643"/>
    </source>
</evidence>
<dbReference type="PANTHER" id="PTHR21085">
    <property type="entry name" value="CHORISMATE SYNTHASE"/>
    <property type="match status" value="1"/>
</dbReference>
<comment type="cofactor">
    <cofactor evidence="11 12">
        <name>FMNH2</name>
        <dbReference type="ChEBI" id="CHEBI:57618"/>
    </cofactor>
    <text evidence="11 12">Reduced FMN (FMNH(2)).</text>
</comment>
<dbReference type="Gene3D" id="3.60.150.10">
    <property type="entry name" value="Chorismate synthase AroC"/>
    <property type="match status" value="1"/>
</dbReference>
<dbReference type="GO" id="GO:0009423">
    <property type="term" value="P:chorismate biosynthetic process"/>
    <property type="evidence" value="ECO:0007669"/>
    <property type="project" value="UniProtKB-UniRule"/>
</dbReference>
<feature type="binding site" evidence="11">
    <location>
        <begin position="246"/>
        <end position="247"/>
    </location>
    <ligand>
        <name>FMN</name>
        <dbReference type="ChEBI" id="CHEBI:58210"/>
    </ligand>
</feature>
<dbReference type="AlphaFoldDB" id="A0A1M4WWL8"/>
<feature type="binding site" evidence="11">
    <location>
        <begin position="304"/>
        <end position="308"/>
    </location>
    <ligand>
        <name>FMN</name>
        <dbReference type="ChEBI" id="CHEBI:58210"/>
    </ligand>
</feature>
<dbReference type="Proteomes" id="UP000184035">
    <property type="component" value="Unassembled WGS sequence"/>
</dbReference>
<protein>
    <recommendedName>
        <fullName evidence="3 11">Chorismate synthase</fullName>
        <shortName evidence="11">CS</shortName>
        <ecNumber evidence="3 11">4.2.3.5</ecNumber>
    </recommendedName>
    <alternativeName>
        <fullName evidence="11">5-enolpyruvylshikimate-3-phosphate phospholyase</fullName>
    </alternativeName>
</protein>
<dbReference type="CDD" id="cd07304">
    <property type="entry name" value="Chorismate_synthase"/>
    <property type="match status" value="1"/>
</dbReference>
<dbReference type="GO" id="GO:0010181">
    <property type="term" value="F:FMN binding"/>
    <property type="evidence" value="ECO:0007669"/>
    <property type="project" value="TreeGrafter"/>
</dbReference>
<keyword evidence="7 11" id="KW-0274">FAD</keyword>
<feature type="binding site" evidence="11">
    <location>
        <position position="289"/>
    </location>
    <ligand>
        <name>FMN</name>
        <dbReference type="ChEBI" id="CHEBI:58210"/>
    </ligand>
</feature>
<dbReference type="EC" id="4.2.3.5" evidence="3 11"/>
<evidence type="ECO:0000256" key="11">
    <source>
        <dbReference type="HAMAP-Rule" id="MF_00300"/>
    </source>
</evidence>
<dbReference type="NCBIfam" id="NF003793">
    <property type="entry name" value="PRK05382.1"/>
    <property type="match status" value="1"/>
</dbReference>
<dbReference type="UniPathway" id="UPA00053">
    <property type="reaction ID" value="UER00090"/>
</dbReference>
<keyword evidence="6 11" id="KW-0288">FMN</keyword>
<feature type="binding site" evidence="11">
    <location>
        <begin position="126"/>
        <end position="128"/>
    </location>
    <ligand>
        <name>FMN</name>
        <dbReference type="ChEBI" id="CHEBI:58210"/>
    </ligand>
</feature>
<dbReference type="FunFam" id="3.60.150.10:FF:000002">
    <property type="entry name" value="Chorismate synthase"/>
    <property type="match status" value="1"/>
</dbReference>
<dbReference type="InterPro" id="IPR035904">
    <property type="entry name" value="Chorismate_synth_AroC_sf"/>
</dbReference>
<dbReference type="SUPFAM" id="SSF103263">
    <property type="entry name" value="Chorismate synthase, AroC"/>
    <property type="match status" value="1"/>
</dbReference>
<dbReference type="HAMAP" id="MF_00300">
    <property type="entry name" value="Chorismate_synth"/>
    <property type="match status" value="1"/>
</dbReference>
<keyword evidence="9 11" id="KW-0057">Aromatic amino acid biosynthesis</keyword>
<dbReference type="InterPro" id="IPR000453">
    <property type="entry name" value="Chorismate_synth"/>
</dbReference>
<accession>A0A1M4WWL8</accession>
<dbReference type="STRING" id="1533.SAMN05443638_11457"/>
<evidence type="ECO:0000256" key="12">
    <source>
        <dbReference type="RuleBase" id="RU000605"/>
    </source>
</evidence>
<keyword evidence="10 11" id="KW-0456">Lyase</keyword>
<evidence type="ECO:0000256" key="7">
    <source>
        <dbReference type="ARBA" id="ARBA00022827"/>
    </source>
</evidence>
<dbReference type="OrthoDB" id="9771806at2"/>
<dbReference type="GO" id="GO:0008652">
    <property type="term" value="P:amino acid biosynthetic process"/>
    <property type="evidence" value="ECO:0007669"/>
    <property type="project" value="UniProtKB-KW"/>
</dbReference>
<dbReference type="PROSITE" id="PS00788">
    <property type="entry name" value="CHORISMATE_SYNTHASE_2"/>
    <property type="match status" value="1"/>
</dbReference>
<dbReference type="GO" id="GO:0009073">
    <property type="term" value="P:aromatic amino acid family biosynthetic process"/>
    <property type="evidence" value="ECO:0007669"/>
    <property type="project" value="UniProtKB-KW"/>
</dbReference>